<keyword evidence="8" id="KW-1185">Reference proteome</keyword>
<dbReference type="PANTHER" id="PTHR30213">
    <property type="entry name" value="INNER MEMBRANE PROTEIN YHJD"/>
    <property type="match status" value="1"/>
</dbReference>
<feature type="transmembrane region" description="Helical" evidence="6">
    <location>
        <begin position="127"/>
        <end position="149"/>
    </location>
</feature>
<dbReference type="NCBIfam" id="TIGR00765">
    <property type="entry name" value="yihY_not_rbn"/>
    <property type="match status" value="1"/>
</dbReference>
<dbReference type="Pfam" id="PF03631">
    <property type="entry name" value="Virul_fac_BrkB"/>
    <property type="match status" value="1"/>
</dbReference>
<feature type="transmembrane region" description="Helical" evidence="6">
    <location>
        <begin position="20"/>
        <end position="49"/>
    </location>
</feature>
<evidence type="ECO:0000313" key="8">
    <source>
        <dbReference type="Proteomes" id="UP000285456"/>
    </source>
</evidence>
<dbReference type="PIRSF" id="PIRSF035875">
    <property type="entry name" value="RNase_BN"/>
    <property type="match status" value="1"/>
</dbReference>
<dbReference type="Proteomes" id="UP000285456">
    <property type="component" value="Unassembled WGS sequence"/>
</dbReference>
<evidence type="ECO:0000256" key="2">
    <source>
        <dbReference type="ARBA" id="ARBA00022475"/>
    </source>
</evidence>
<evidence type="ECO:0000256" key="6">
    <source>
        <dbReference type="SAM" id="Phobius"/>
    </source>
</evidence>
<accession>A0A417YC57</accession>
<feature type="transmembrane region" description="Helical" evidence="6">
    <location>
        <begin position="169"/>
        <end position="191"/>
    </location>
</feature>
<sequence length="283" mass="31169">MATVKQFSQEFMKKFNEQNVTLLAASLAYYFLLAIFPLLIVAFAIIPYFQISPDDAMEFIGSIIPGELVSVFEENIVSLLATPRGGLLTVGIIGALWSASNGINAFIKASNEAYDVEETRSFIVVRLIAFGLTLSLILAVVTAILLPVFGDVLLEFTISLLGINAEMTWLLQVLRYAISLIIITVLLMCLYRFAPNKRIPFKHILPGAIGASILWQVISFGFSIYVGNFGNYSATYGSLGGIIVLMIWFFLTAIILLVGALLSVMYHQKATRENKEIHKAANI</sequence>
<protein>
    <submittedName>
        <fullName evidence="7">YihY/virulence factor BrkB family protein</fullName>
    </submittedName>
</protein>
<feature type="transmembrane region" description="Helical" evidence="6">
    <location>
        <begin position="239"/>
        <end position="266"/>
    </location>
</feature>
<dbReference type="RefSeq" id="WP_118890080.1">
    <property type="nucleotide sequence ID" value="NZ_PHUT01000016.1"/>
</dbReference>
<evidence type="ECO:0000256" key="1">
    <source>
        <dbReference type="ARBA" id="ARBA00004651"/>
    </source>
</evidence>
<feature type="transmembrane region" description="Helical" evidence="6">
    <location>
        <begin position="87"/>
        <end position="107"/>
    </location>
</feature>
<dbReference type="GO" id="GO:0005886">
    <property type="term" value="C:plasma membrane"/>
    <property type="evidence" value="ECO:0007669"/>
    <property type="project" value="UniProtKB-SubCell"/>
</dbReference>
<name>A0A417YC57_9BACI</name>
<dbReference type="OrthoDB" id="9775903at2"/>
<keyword evidence="2" id="KW-1003">Cell membrane</keyword>
<dbReference type="EMBL" id="QWEH01000015">
    <property type="protein sequence ID" value="RHW30268.1"/>
    <property type="molecule type" value="Genomic_DNA"/>
</dbReference>
<feature type="transmembrane region" description="Helical" evidence="6">
    <location>
        <begin position="203"/>
        <end position="227"/>
    </location>
</feature>
<evidence type="ECO:0000313" key="7">
    <source>
        <dbReference type="EMBL" id="RHW30268.1"/>
    </source>
</evidence>
<evidence type="ECO:0000256" key="3">
    <source>
        <dbReference type="ARBA" id="ARBA00022692"/>
    </source>
</evidence>
<dbReference type="PANTHER" id="PTHR30213:SF0">
    <property type="entry name" value="UPF0761 MEMBRANE PROTEIN YIHY"/>
    <property type="match status" value="1"/>
</dbReference>
<keyword evidence="5 6" id="KW-0472">Membrane</keyword>
<reference evidence="7 8" key="1">
    <citation type="journal article" date="2007" name="Int. J. Syst. Evol. Microbiol.">
        <title>Oceanobacillus profundus sp. nov., isolated from a deep-sea sediment core.</title>
        <authorList>
            <person name="Kim Y.G."/>
            <person name="Choi D.H."/>
            <person name="Hyun S."/>
            <person name="Cho B.C."/>
        </authorList>
    </citation>
    <scope>NUCLEOTIDE SEQUENCE [LARGE SCALE GENOMIC DNA]</scope>
    <source>
        <strain evidence="7 8">DSM 18246</strain>
    </source>
</reference>
<dbReference type="InterPro" id="IPR017039">
    <property type="entry name" value="Virul_fac_BrkB"/>
</dbReference>
<keyword evidence="3 6" id="KW-0812">Transmembrane</keyword>
<evidence type="ECO:0000256" key="5">
    <source>
        <dbReference type="ARBA" id="ARBA00023136"/>
    </source>
</evidence>
<organism evidence="7 8">
    <name type="scientific">Oceanobacillus profundus</name>
    <dbReference type="NCBI Taxonomy" id="372463"/>
    <lineage>
        <taxon>Bacteria</taxon>
        <taxon>Bacillati</taxon>
        <taxon>Bacillota</taxon>
        <taxon>Bacilli</taxon>
        <taxon>Bacillales</taxon>
        <taxon>Bacillaceae</taxon>
        <taxon>Oceanobacillus</taxon>
    </lineage>
</organism>
<evidence type="ECO:0000256" key="4">
    <source>
        <dbReference type="ARBA" id="ARBA00022989"/>
    </source>
</evidence>
<proteinExistence type="predicted"/>
<comment type="subcellular location">
    <subcellularLocation>
        <location evidence="1">Cell membrane</location>
        <topology evidence="1">Multi-pass membrane protein</topology>
    </subcellularLocation>
</comment>
<comment type="caution">
    <text evidence="7">The sequence shown here is derived from an EMBL/GenBank/DDBJ whole genome shotgun (WGS) entry which is preliminary data.</text>
</comment>
<dbReference type="AlphaFoldDB" id="A0A417YC57"/>
<gene>
    <name evidence="7" type="ORF">D1B32_18315</name>
</gene>
<keyword evidence="4 6" id="KW-1133">Transmembrane helix</keyword>